<dbReference type="OrthoDB" id="1747252at2759"/>
<organism evidence="3">
    <name type="scientific">Rodentolepis nana</name>
    <name type="common">Dwarf tapeworm</name>
    <name type="synonym">Hymenolepis nana</name>
    <dbReference type="NCBI Taxonomy" id="102285"/>
    <lineage>
        <taxon>Eukaryota</taxon>
        <taxon>Metazoa</taxon>
        <taxon>Spiralia</taxon>
        <taxon>Lophotrochozoa</taxon>
        <taxon>Platyhelminthes</taxon>
        <taxon>Cestoda</taxon>
        <taxon>Eucestoda</taxon>
        <taxon>Cyclophyllidea</taxon>
        <taxon>Hymenolepididae</taxon>
        <taxon>Rodentolepis</taxon>
    </lineage>
</organism>
<dbReference type="WBParaSite" id="HNAJ_0000568501-mRNA-1">
    <property type="protein sequence ID" value="HNAJ_0000568501-mRNA-1"/>
    <property type="gene ID" value="HNAJ_0000568501"/>
</dbReference>
<reference evidence="3" key="1">
    <citation type="submission" date="2017-02" db="UniProtKB">
        <authorList>
            <consortium name="WormBaseParasite"/>
        </authorList>
    </citation>
    <scope>IDENTIFICATION</scope>
</reference>
<dbReference type="STRING" id="102285.A0A0R3TF46"/>
<keyword evidence="2" id="KW-1185">Reference proteome</keyword>
<dbReference type="AlphaFoldDB" id="A0A0R3TF46"/>
<dbReference type="Proteomes" id="UP000278807">
    <property type="component" value="Unassembled WGS sequence"/>
</dbReference>
<evidence type="ECO:0000313" key="3">
    <source>
        <dbReference type="WBParaSite" id="HNAJ_0000568501-mRNA-1"/>
    </source>
</evidence>
<accession>A0A0R3TF46</accession>
<dbReference type="EMBL" id="UZAE01005201">
    <property type="protein sequence ID" value="VDO01543.1"/>
    <property type="molecule type" value="Genomic_DNA"/>
</dbReference>
<reference evidence="1 2" key="2">
    <citation type="submission" date="2018-11" db="EMBL/GenBank/DDBJ databases">
        <authorList>
            <consortium name="Pathogen Informatics"/>
        </authorList>
    </citation>
    <scope>NUCLEOTIDE SEQUENCE [LARGE SCALE GENOMIC DNA]</scope>
</reference>
<sequence length="107" mass="11981">MGENVFELLTAQQNCILVNSTSVEGVPEINEVEVVLGQLSWDELRCDDNLGCYLNAINKSKSSRVDGDFIEHVQLVCPPIDEVFSVNFRDHLEESSPPQKDQEDDDA</sequence>
<proteinExistence type="predicted"/>
<evidence type="ECO:0000313" key="2">
    <source>
        <dbReference type="Proteomes" id="UP000278807"/>
    </source>
</evidence>
<gene>
    <name evidence="1" type="ORF">HNAJ_LOCUS5683</name>
</gene>
<protein>
    <submittedName>
        <fullName evidence="1 3">Uncharacterized protein</fullName>
    </submittedName>
</protein>
<evidence type="ECO:0000313" key="1">
    <source>
        <dbReference type="EMBL" id="VDO01543.1"/>
    </source>
</evidence>
<name>A0A0R3TF46_RODNA</name>